<feature type="domain" description="Nephrocystin 3-like N-terminal" evidence="3">
    <location>
        <begin position="213"/>
        <end position="384"/>
    </location>
</feature>
<proteinExistence type="predicted"/>
<feature type="region of interest" description="Disordered" evidence="2">
    <location>
        <begin position="33"/>
        <end position="68"/>
    </location>
</feature>
<evidence type="ECO:0000313" key="5">
    <source>
        <dbReference type="Proteomes" id="UP000319160"/>
    </source>
</evidence>
<organism evidence="4 5">
    <name type="scientific">Xylaria flabelliformis</name>
    <dbReference type="NCBI Taxonomy" id="2512241"/>
    <lineage>
        <taxon>Eukaryota</taxon>
        <taxon>Fungi</taxon>
        <taxon>Dikarya</taxon>
        <taxon>Ascomycota</taxon>
        <taxon>Pezizomycotina</taxon>
        <taxon>Sordariomycetes</taxon>
        <taxon>Xylariomycetidae</taxon>
        <taxon>Xylariales</taxon>
        <taxon>Xylariaceae</taxon>
        <taxon>Xylaria</taxon>
    </lineage>
</organism>
<dbReference type="Proteomes" id="UP000319160">
    <property type="component" value="Unassembled WGS sequence"/>
</dbReference>
<evidence type="ECO:0000313" key="4">
    <source>
        <dbReference type="EMBL" id="TRX92924.1"/>
    </source>
</evidence>
<evidence type="ECO:0000256" key="2">
    <source>
        <dbReference type="SAM" id="MobiDB-lite"/>
    </source>
</evidence>
<protein>
    <recommendedName>
        <fullName evidence="3">Nephrocystin 3-like N-terminal domain-containing protein</fullName>
    </recommendedName>
</protein>
<feature type="compositionally biased region" description="Basic and acidic residues" evidence="2">
    <location>
        <begin position="33"/>
        <end position="63"/>
    </location>
</feature>
<gene>
    <name evidence="4" type="ORF">FHL15_006062</name>
</gene>
<dbReference type="InterPro" id="IPR027417">
    <property type="entry name" value="P-loop_NTPase"/>
</dbReference>
<dbReference type="Pfam" id="PF24883">
    <property type="entry name" value="NPHP3_N"/>
    <property type="match status" value="1"/>
</dbReference>
<reference evidence="5" key="1">
    <citation type="submission" date="2019-06" db="EMBL/GenBank/DDBJ databases">
        <title>Draft genome sequence of the griseofulvin-producing fungus Xylaria cubensis strain G536.</title>
        <authorList>
            <person name="Mead M.E."/>
            <person name="Raja H.A."/>
            <person name="Steenwyk J.L."/>
            <person name="Knowles S.L."/>
            <person name="Oberlies N.H."/>
            <person name="Rokas A."/>
        </authorList>
    </citation>
    <scope>NUCLEOTIDE SEQUENCE [LARGE SCALE GENOMIC DNA]</scope>
    <source>
        <strain evidence="5">G536</strain>
    </source>
</reference>
<dbReference type="Gene3D" id="3.40.50.300">
    <property type="entry name" value="P-loop containing nucleotide triphosphate hydrolases"/>
    <property type="match status" value="1"/>
</dbReference>
<dbReference type="InterPro" id="IPR056884">
    <property type="entry name" value="NPHP3-like_N"/>
</dbReference>
<name>A0A553HY99_9PEZI</name>
<accession>A0A553HY99</accession>
<dbReference type="EMBL" id="VFLP01000032">
    <property type="protein sequence ID" value="TRX92924.1"/>
    <property type="molecule type" value="Genomic_DNA"/>
</dbReference>
<keyword evidence="5" id="KW-1185">Reference proteome</keyword>
<dbReference type="SUPFAM" id="SSF52540">
    <property type="entry name" value="P-loop containing nucleoside triphosphate hydrolases"/>
    <property type="match status" value="1"/>
</dbReference>
<dbReference type="STRING" id="2512241.A0A553HY99"/>
<evidence type="ECO:0000259" key="3">
    <source>
        <dbReference type="Pfam" id="PF24883"/>
    </source>
</evidence>
<dbReference type="PANTHER" id="PTHR10039">
    <property type="entry name" value="AMELOGENIN"/>
    <property type="match status" value="1"/>
</dbReference>
<dbReference type="PANTHER" id="PTHR10039:SF5">
    <property type="entry name" value="NACHT DOMAIN-CONTAINING PROTEIN"/>
    <property type="match status" value="1"/>
</dbReference>
<dbReference type="OrthoDB" id="5086500at2759"/>
<evidence type="ECO:0000256" key="1">
    <source>
        <dbReference type="ARBA" id="ARBA00022737"/>
    </source>
</evidence>
<comment type="caution">
    <text evidence="4">The sequence shown here is derived from an EMBL/GenBank/DDBJ whole genome shotgun (WGS) entry which is preliminary data.</text>
</comment>
<sequence length="1049" mass="119835">MADPASTIGIVAAAIQFFDFSTKLYRTFQEIRRSAESATERNERLETDIRRHLTSTRPEDTDPHTTSCTSTANELLKLLEHVRGSEEQISSFRAFTRAILKRKEIEKLDNSFKECQAALNRTAIQNLPPSIDRLGVQQSVGFTTVNNKLDSIDHGIQLQTDVRKHDNLLERLRFPELNKRLEEIKSPATDTLNWLFESSTSYPNPDSGRVAKWPDFRQWLREDASTYWISGKAGSGKSTLMAYILEDRRTRKDLATWSDGYELVVLQFFFWRAGSERQRSIPGLLRSLLYQLCNRLCNIQPTAADFMDRISDTLRDSNGVLTFTEKKLRSAIVKAIQSCDRFRFCIFIDGLDEFLPEQGSYDDLVDCIEELQGPNNVKICVSSRPELDFVKRFQNIKKLRLQDLNESDIEKFVKLSFENSSLEEVDVTIRDIVRRAEGVFLWASLVTRSLVDGIKHGDSKEEMQTRLNELPDDIDLLYERMLSGIDKRYMSSLSFYVQIMKVITEAEWAVDIFPLSIIATSRLSKNINSYEEFAEECELTTTRIISRSAGLLEFSEDTMLDKAQWESVVPKFVSNQPRFTYNFERLNRLKCDETLPYPTMLKYEDKFMTWVHRSAYEYLTSRQLVEFTNHEDILRQLGEASLAYAVAAPSVMKEVSLSAFCYLRRATLMTRRLVNTLFFAGSIYKQYPTTASGLLDRLYSVFKQCDLEELHGVRFYSWVDTSNEFTGEIAFWSECAISHCWSYMSSRMDRILHDTACGSLMAKLLAYSIECFVQPKGMLQYADPVGFLRFADSLAEHFYRRTIQRFEVDDITQNTKFRYISLKEDANRPDALFSLNGIFGHAAWKGPVTDEHTMVMSRLVYVLGFVFRNGTGPHIGFLHVPAPLTSLMDATDLHVAPNIALKQICIQISGRDWIMADFGKREARLGTGHRMGVLGLAVQVNRAIRILCVPSLKCQGVWEPDSEPGSHPISFQPSAASSHQLLSLIGYEGDILGFFLIPGTRQQREKVCNRLLEEIVSAEQGLDEDQQQIAIACVRAGLLDSTEGFGLDL</sequence>
<keyword evidence="1" id="KW-0677">Repeat</keyword>
<dbReference type="AlphaFoldDB" id="A0A553HY99"/>